<protein>
    <recommendedName>
        <fullName evidence="4">Secreted protein</fullName>
    </recommendedName>
</protein>
<feature type="signal peptide" evidence="1">
    <location>
        <begin position="1"/>
        <end position="19"/>
    </location>
</feature>
<keyword evidence="1" id="KW-0732">Signal</keyword>
<name>A0AAD8V358_9PEZI</name>
<sequence length="88" mass="9730">MHFPHQLVWCAVCGHYVRSLPLYLPIAPAAQGWLVFDVVPWADTGRNDKARQMGHIPTVDVCTLPVLVRSVVVGQQSSTRLSSPVSYC</sequence>
<evidence type="ECO:0000256" key="1">
    <source>
        <dbReference type="SAM" id="SignalP"/>
    </source>
</evidence>
<feature type="chain" id="PRO_5042194860" description="Secreted protein" evidence="1">
    <location>
        <begin position="20"/>
        <end position="88"/>
    </location>
</feature>
<gene>
    <name evidence="2" type="ORF">LY79DRAFT_558289</name>
</gene>
<dbReference type="AlphaFoldDB" id="A0AAD8V358"/>
<comment type="caution">
    <text evidence="2">The sequence shown here is derived from an EMBL/GenBank/DDBJ whole genome shotgun (WGS) entry which is preliminary data.</text>
</comment>
<dbReference type="Proteomes" id="UP001230504">
    <property type="component" value="Unassembled WGS sequence"/>
</dbReference>
<evidence type="ECO:0008006" key="4">
    <source>
        <dbReference type="Google" id="ProtNLM"/>
    </source>
</evidence>
<accession>A0AAD8V358</accession>
<reference evidence="2" key="1">
    <citation type="submission" date="2021-06" db="EMBL/GenBank/DDBJ databases">
        <title>Comparative genomics, transcriptomics and evolutionary studies reveal genomic signatures of adaptation to plant cell wall in hemibiotrophic fungi.</title>
        <authorList>
            <consortium name="DOE Joint Genome Institute"/>
            <person name="Baroncelli R."/>
            <person name="Diaz J.F."/>
            <person name="Benocci T."/>
            <person name="Peng M."/>
            <person name="Battaglia E."/>
            <person name="Haridas S."/>
            <person name="Andreopoulos W."/>
            <person name="Labutti K."/>
            <person name="Pangilinan J."/>
            <person name="Floch G.L."/>
            <person name="Makela M.R."/>
            <person name="Henrissat B."/>
            <person name="Grigoriev I.V."/>
            <person name="Crouch J.A."/>
            <person name="De Vries R.P."/>
            <person name="Sukno S.A."/>
            <person name="Thon M.R."/>
        </authorList>
    </citation>
    <scope>NUCLEOTIDE SEQUENCE</scope>
    <source>
        <strain evidence="2">CBS 125086</strain>
    </source>
</reference>
<proteinExistence type="predicted"/>
<dbReference type="GeneID" id="85442408"/>
<dbReference type="RefSeq" id="XP_060412554.1">
    <property type="nucleotide sequence ID" value="XM_060558168.1"/>
</dbReference>
<evidence type="ECO:0000313" key="2">
    <source>
        <dbReference type="EMBL" id="KAK1585533.1"/>
    </source>
</evidence>
<keyword evidence="3" id="KW-1185">Reference proteome</keyword>
<organism evidence="2 3">
    <name type="scientific">Colletotrichum navitas</name>
    <dbReference type="NCBI Taxonomy" id="681940"/>
    <lineage>
        <taxon>Eukaryota</taxon>
        <taxon>Fungi</taxon>
        <taxon>Dikarya</taxon>
        <taxon>Ascomycota</taxon>
        <taxon>Pezizomycotina</taxon>
        <taxon>Sordariomycetes</taxon>
        <taxon>Hypocreomycetidae</taxon>
        <taxon>Glomerellales</taxon>
        <taxon>Glomerellaceae</taxon>
        <taxon>Colletotrichum</taxon>
        <taxon>Colletotrichum graminicola species complex</taxon>
    </lineage>
</organism>
<dbReference type="EMBL" id="JAHLJV010000043">
    <property type="protein sequence ID" value="KAK1585533.1"/>
    <property type="molecule type" value="Genomic_DNA"/>
</dbReference>
<evidence type="ECO:0000313" key="3">
    <source>
        <dbReference type="Proteomes" id="UP001230504"/>
    </source>
</evidence>